<keyword evidence="3" id="KW-0732">Signal</keyword>
<dbReference type="InterPro" id="IPR036772">
    <property type="entry name" value="SRCR-like_dom_sf"/>
</dbReference>
<dbReference type="Proteomes" id="UP000005408">
    <property type="component" value="Unassembled WGS sequence"/>
</dbReference>
<organism evidence="11 12">
    <name type="scientific">Magallana gigas</name>
    <name type="common">Pacific oyster</name>
    <name type="synonym">Crassostrea gigas</name>
    <dbReference type="NCBI Taxonomy" id="29159"/>
    <lineage>
        <taxon>Eukaryota</taxon>
        <taxon>Metazoa</taxon>
        <taxon>Spiralia</taxon>
        <taxon>Lophotrochozoa</taxon>
        <taxon>Mollusca</taxon>
        <taxon>Bivalvia</taxon>
        <taxon>Autobranchia</taxon>
        <taxon>Pteriomorphia</taxon>
        <taxon>Ostreida</taxon>
        <taxon>Ostreoidea</taxon>
        <taxon>Ostreidae</taxon>
        <taxon>Magallana</taxon>
    </lineage>
</organism>
<dbReference type="Pfam" id="PF00530">
    <property type="entry name" value="SRCR"/>
    <property type="match status" value="2"/>
</dbReference>
<evidence type="ECO:0000256" key="8">
    <source>
        <dbReference type="ARBA" id="ARBA00023180"/>
    </source>
</evidence>
<dbReference type="PANTHER" id="PTHR48071:SF18">
    <property type="entry name" value="DELETED IN MALIGNANT BRAIN TUMORS 1 PROTEIN-RELATED"/>
    <property type="match status" value="1"/>
</dbReference>
<keyword evidence="2" id="KW-0812">Transmembrane</keyword>
<keyword evidence="4" id="KW-0677">Repeat</keyword>
<dbReference type="PROSITE" id="PS50287">
    <property type="entry name" value="SRCR_2"/>
    <property type="match status" value="2"/>
</dbReference>
<dbReference type="Gene3D" id="3.10.250.10">
    <property type="entry name" value="SRCR-like domain"/>
    <property type="match status" value="2"/>
</dbReference>
<reference evidence="11" key="1">
    <citation type="submission" date="2022-08" db="UniProtKB">
        <authorList>
            <consortium name="EnsemblMetazoa"/>
        </authorList>
    </citation>
    <scope>IDENTIFICATION</scope>
    <source>
        <strain evidence="11">05x7-T-G4-1.051#20</strain>
    </source>
</reference>
<evidence type="ECO:0000256" key="4">
    <source>
        <dbReference type="ARBA" id="ARBA00022737"/>
    </source>
</evidence>
<dbReference type="PANTHER" id="PTHR48071">
    <property type="entry name" value="SRCR DOMAIN-CONTAINING PROTEIN"/>
    <property type="match status" value="1"/>
</dbReference>
<evidence type="ECO:0000259" key="10">
    <source>
        <dbReference type="PROSITE" id="PS50287"/>
    </source>
</evidence>
<dbReference type="SMART" id="SM00202">
    <property type="entry name" value="SR"/>
    <property type="match status" value="1"/>
</dbReference>
<keyword evidence="6" id="KW-0472">Membrane</keyword>
<feature type="domain" description="SRCR" evidence="10">
    <location>
        <begin position="227"/>
        <end position="272"/>
    </location>
</feature>
<dbReference type="SUPFAM" id="SSF56487">
    <property type="entry name" value="SRCR-like"/>
    <property type="match status" value="2"/>
</dbReference>
<dbReference type="InterPro" id="IPR001190">
    <property type="entry name" value="SRCR"/>
</dbReference>
<name>A0A8W8M4S7_MAGGI</name>
<accession>A0A8W8M4S7</accession>
<dbReference type="EnsemblMetazoa" id="G30574.1">
    <property type="protein sequence ID" value="G30574.1:cds"/>
    <property type="gene ID" value="G30574"/>
</dbReference>
<evidence type="ECO:0000256" key="6">
    <source>
        <dbReference type="ARBA" id="ARBA00023136"/>
    </source>
</evidence>
<sequence>MESTNGECPPDLALAVIECSLTVGRKQLYETCFEHGVNIDGDSVFHTWKKLKSKMKSAQPTVDFLGNIPHVPKLAAKEKSKPSTGSKDGKQNCFFDNIGKSIGKSMSKVSRIRLVNASTPWMGRVEVSYQGTWATVSSGMHSPVHTFDDKAAEVVCRMLGYPTKNAAAIYENSPLYFGKGTGYIDTSLYDLHCNGDENSLYDCPHNPEDSSPFHTHRYDVGVACMDIRLVGGSSPMNGRVEVNFGEGWGTVCDDGWDNNEARVVCRMLGYHG</sequence>
<keyword evidence="7 9" id="KW-1015">Disulfide bond</keyword>
<evidence type="ECO:0000313" key="12">
    <source>
        <dbReference type="Proteomes" id="UP000005408"/>
    </source>
</evidence>
<evidence type="ECO:0000256" key="3">
    <source>
        <dbReference type="ARBA" id="ARBA00022729"/>
    </source>
</evidence>
<dbReference type="PRINTS" id="PR00258">
    <property type="entry name" value="SPERACTRCPTR"/>
</dbReference>
<evidence type="ECO:0000256" key="1">
    <source>
        <dbReference type="ARBA" id="ARBA00004167"/>
    </source>
</evidence>
<evidence type="ECO:0000256" key="2">
    <source>
        <dbReference type="ARBA" id="ARBA00022692"/>
    </source>
</evidence>
<comment type="subcellular location">
    <subcellularLocation>
        <location evidence="1">Membrane</location>
        <topology evidence="1">Single-pass membrane protein</topology>
    </subcellularLocation>
</comment>
<dbReference type="GO" id="GO:0016020">
    <property type="term" value="C:membrane"/>
    <property type="evidence" value="ECO:0007669"/>
    <property type="project" value="UniProtKB-SubCell"/>
</dbReference>
<feature type="domain" description="SRCR" evidence="10">
    <location>
        <begin position="112"/>
        <end position="225"/>
    </location>
</feature>
<dbReference type="AlphaFoldDB" id="A0A8W8M4S7"/>
<evidence type="ECO:0000256" key="7">
    <source>
        <dbReference type="ARBA" id="ARBA00023157"/>
    </source>
</evidence>
<keyword evidence="12" id="KW-1185">Reference proteome</keyword>
<evidence type="ECO:0000313" key="11">
    <source>
        <dbReference type="EnsemblMetazoa" id="G30574.1:cds"/>
    </source>
</evidence>
<protein>
    <recommendedName>
        <fullName evidence="10">SRCR domain-containing protein</fullName>
    </recommendedName>
</protein>
<keyword evidence="8" id="KW-0325">Glycoprotein</keyword>
<dbReference type="FunFam" id="3.10.250.10:FF:000016">
    <property type="entry name" value="Scavenger receptor cysteine-rich protein type 12"/>
    <property type="match status" value="1"/>
</dbReference>
<keyword evidence="5" id="KW-1133">Transmembrane helix</keyword>
<evidence type="ECO:0000256" key="9">
    <source>
        <dbReference type="PROSITE-ProRule" id="PRU00196"/>
    </source>
</evidence>
<dbReference type="PROSITE" id="PS00420">
    <property type="entry name" value="SRCR_1"/>
    <property type="match status" value="1"/>
</dbReference>
<proteinExistence type="predicted"/>
<feature type="disulfide bond" evidence="9">
    <location>
        <begin position="193"/>
        <end position="203"/>
    </location>
</feature>
<evidence type="ECO:0000256" key="5">
    <source>
        <dbReference type="ARBA" id="ARBA00022989"/>
    </source>
</evidence>
<comment type="caution">
    <text evidence="9">Lacks conserved residue(s) required for the propagation of feature annotation.</text>
</comment>